<evidence type="ECO:0000313" key="2">
    <source>
        <dbReference type="EMBL" id="OFW34544.1"/>
    </source>
</evidence>
<accession>A0A1F2UNM3</accession>
<comment type="caution">
    <text evidence="2">The sequence shown here is derived from an EMBL/GenBank/DDBJ whole genome shotgun (WGS) entry which is preliminary data.</text>
</comment>
<organism evidence="2 3">
    <name type="scientific">Candidatus Aquicultor primus</name>
    <dbReference type="NCBI Taxonomy" id="1797195"/>
    <lineage>
        <taxon>Bacteria</taxon>
        <taxon>Bacillati</taxon>
        <taxon>Actinomycetota</taxon>
        <taxon>Candidatus Aquicultoria</taxon>
        <taxon>Candidatus Aquicultorales</taxon>
        <taxon>Candidatus Aquicultoraceae</taxon>
        <taxon>Candidatus Aquicultor</taxon>
    </lineage>
</organism>
<evidence type="ECO:0000256" key="1">
    <source>
        <dbReference type="SAM" id="Phobius"/>
    </source>
</evidence>
<dbReference type="AlphaFoldDB" id="A0A1F2UNM3"/>
<dbReference type="Proteomes" id="UP000178086">
    <property type="component" value="Unassembled WGS sequence"/>
</dbReference>
<protein>
    <recommendedName>
        <fullName evidence="4">Cytochrome b561 bacterial/Ni-hydrogenase domain-containing protein</fullName>
    </recommendedName>
</protein>
<keyword evidence="1" id="KW-0472">Membrane</keyword>
<dbReference type="EMBL" id="MELI01000042">
    <property type="protein sequence ID" value="OFW34544.1"/>
    <property type="molecule type" value="Genomic_DNA"/>
</dbReference>
<proteinExistence type="predicted"/>
<evidence type="ECO:0000313" key="3">
    <source>
        <dbReference type="Proteomes" id="UP000178086"/>
    </source>
</evidence>
<evidence type="ECO:0008006" key="4">
    <source>
        <dbReference type="Google" id="ProtNLM"/>
    </source>
</evidence>
<keyword evidence="1" id="KW-1133">Transmembrane helix</keyword>
<dbReference type="Gene3D" id="1.20.120.1770">
    <property type="match status" value="1"/>
</dbReference>
<feature type="transmembrane region" description="Helical" evidence="1">
    <location>
        <begin position="56"/>
        <end position="75"/>
    </location>
</feature>
<gene>
    <name evidence="2" type="ORF">A2074_00970</name>
</gene>
<reference evidence="2 3" key="1">
    <citation type="journal article" date="2016" name="Nat. Commun.">
        <title>Thousands of microbial genomes shed light on interconnected biogeochemical processes in an aquifer system.</title>
        <authorList>
            <person name="Anantharaman K."/>
            <person name="Brown C.T."/>
            <person name="Hug L.A."/>
            <person name="Sharon I."/>
            <person name="Castelle C.J."/>
            <person name="Probst A.J."/>
            <person name="Thomas B.C."/>
            <person name="Singh A."/>
            <person name="Wilkins M.J."/>
            <person name="Karaoz U."/>
            <person name="Brodie E.L."/>
            <person name="Williams K.H."/>
            <person name="Hubbard S.S."/>
            <person name="Banfield J.F."/>
        </authorList>
    </citation>
    <scope>NUCLEOTIDE SEQUENCE [LARGE SCALE GENOMIC DNA]</scope>
</reference>
<name>A0A1F2UNM3_9ACTN</name>
<keyword evidence="1" id="KW-0812">Transmembrane</keyword>
<sequence>MRIFTIVPRFFGKAVHIWLGLVLLLLLTTQFTTGLSMARNPATISALHGFHTSVGYVLFGVGLVHAYYGIGLRFFGFKYAKKKDA</sequence>